<reference evidence="1 2" key="1">
    <citation type="journal article" date="2018" name="Front. Plant Sci.">
        <title>Red Clover (Trifolium pratense) and Zigzag Clover (T. medium) - A Picture of Genomic Similarities and Differences.</title>
        <authorList>
            <person name="Dluhosova J."/>
            <person name="Istvanek J."/>
            <person name="Nedelnik J."/>
            <person name="Repkova J."/>
        </authorList>
    </citation>
    <scope>NUCLEOTIDE SEQUENCE [LARGE SCALE GENOMIC DNA]</scope>
    <source>
        <strain evidence="2">cv. 10/8</strain>
        <tissue evidence="1">Leaf</tissue>
    </source>
</reference>
<dbReference type="AlphaFoldDB" id="A0A392TDY3"/>
<keyword evidence="2" id="KW-1185">Reference proteome</keyword>
<accession>A0A392TDY3</accession>
<proteinExistence type="predicted"/>
<dbReference type="EMBL" id="LXQA010549217">
    <property type="protein sequence ID" value="MCI58617.1"/>
    <property type="molecule type" value="Genomic_DNA"/>
</dbReference>
<organism evidence="1 2">
    <name type="scientific">Trifolium medium</name>
    <dbReference type="NCBI Taxonomy" id="97028"/>
    <lineage>
        <taxon>Eukaryota</taxon>
        <taxon>Viridiplantae</taxon>
        <taxon>Streptophyta</taxon>
        <taxon>Embryophyta</taxon>
        <taxon>Tracheophyta</taxon>
        <taxon>Spermatophyta</taxon>
        <taxon>Magnoliopsida</taxon>
        <taxon>eudicotyledons</taxon>
        <taxon>Gunneridae</taxon>
        <taxon>Pentapetalae</taxon>
        <taxon>rosids</taxon>
        <taxon>fabids</taxon>
        <taxon>Fabales</taxon>
        <taxon>Fabaceae</taxon>
        <taxon>Papilionoideae</taxon>
        <taxon>50 kb inversion clade</taxon>
        <taxon>NPAAA clade</taxon>
        <taxon>Hologalegina</taxon>
        <taxon>IRL clade</taxon>
        <taxon>Trifolieae</taxon>
        <taxon>Trifolium</taxon>
    </lineage>
</organism>
<comment type="caution">
    <text evidence="1">The sequence shown here is derived from an EMBL/GenBank/DDBJ whole genome shotgun (WGS) entry which is preliminary data.</text>
</comment>
<sequence>MARCARHGVRAGFTSGSCASRSLRWRVTQLNQAVEEDLLEVARRAG</sequence>
<feature type="non-terminal residue" evidence="1">
    <location>
        <position position="46"/>
    </location>
</feature>
<evidence type="ECO:0000313" key="2">
    <source>
        <dbReference type="Proteomes" id="UP000265520"/>
    </source>
</evidence>
<protein>
    <submittedName>
        <fullName evidence="1">Uncharacterized protein</fullName>
    </submittedName>
</protein>
<dbReference type="Proteomes" id="UP000265520">
    <property type="component" value="Unassembled WGS sequence"/>
</dbReference>
<evidence type="ECO:0000313" key="1">
    <source>
        <dbReference type="EMBL" id="MCI58617.1"/>
    </source>
</evidence>
<name>A0A392TDY3_9FABA</name>